<protein>
    <submittedName>
        <fullName evidence="1">Uncharacterized protein</fullName>
    </submittedName>
</protein>
<accession>A0AA39UM40</accession>
<feature type="non-terminal residue" evidence="1">
    <location>
        <position position="146"/>
    </location>
</feature>
<sequence>ESDWINVGKKYIDIPKTVTCKHEQLLCIPSSYESILPSNEIPVTQFLRAGKASNHSRILSSETIGAISYVIVQTYEHLNRQTFQCVHRQFTHMGLSQITHLPSNSFLTVIPGDSVMISGDHINISVQTMIIFNNLTAEKDAIVKAV</sequence>
<reference evidence="1" key="1">
    <citation type="submission" date="2023-06" db="EMBL/GenBank/DDBJ databases">
        <authorList>
            <consortium name="Lawrence Berkeley National Laboratory"/>
            <person name="Ahrendt S."/>
            <person name="Sahu N."/>
            <person name="Indic B."/>
            <person name="Wong-Bajracharya J."/>
            <person name="Merenyi Z."/>
            <person name="Ke H.-M."/>
            <person name="Monk M."/>
            <person name="Kocsube S."/>
            <person name="Drula E."/>
            <person name="Lipzen A."/>
            <person name="Balint B."/>
            <person name="Henrissat B."/>
            <person name="Andreopoulos B."/>
            <person name="Martin F.M."/>
            <person name="Harder C.B."/>
            <person name="Rigling D."/>
            <person name="Ford K.L."/>
            <person name="Foster G.D."/>
            <person name="Pangilinan J."/>
            <person name="Papanicolaou A."/>
            <person name="Barry K."/>
            <person name="LaButti K."/>
            <person name="Viragh M."/>
            <person name="Koriabine M."/>
            <person name="Yan M."/>
            <person name="Riley R."/>
            <person name="Champramary S."/>
            <person name="Plett K.L."/>
            <person name="Tsai I.J."/>
            <person name="Slot J."/>
            <person name="Sipos G."/>
            <person name="Plett J."/>
            <person name="Nagy L.G."/>
            <person name="Grigoriev I.V."/>
        </authorList>
    </citation>
    <scope>NUCLEOTIDE SEQUENCE</scope>
    <source>
        <strain evidence="1">HWK02</strain>
    </source>
</reference>
<gene>
    <name evidence="1" type="ORF">EDD18DRAFT_1053587</name>
</gene>
<dbReference type="EMBL" id="JAUEPU010000023">
    <property type="protein sequence ID" value="KAK0493753.1"/>
    <property type="molecule type" value="Genomic_DNA"/>
</dbReference>
<organism evidence="1 2">
    <name type="scientific">Armillaria luteobubalina</name>
    <dbReference type="NCBI Taxonomy" id="153913"/>
    <lineage>
        <taxon>Eukaryota</taxon>
        <taxon>Fungi</taxon>
        <taxon>Dikarya</taxon>
        <taxon>Basidiomycota</taxon>
        <taxon>Agaricomycotina</taxon>
        <taxon>Agaricomycetes</taxon>
        <taxon>Agaricomycetidae</taxon>
        <taxon>Agaricales</taxon>
        <taxon>Marasmiineae</taxon>
        <taxon>Physalacriaceae</taxon>
        <taxon>Armillaria</taxon>
    </lineage>
</organism>
<dbReference type="Proteomes" id="UP001175228">
    <property type="component" value="Unassembled WGS sequence"/>
</dbReference>
<evidence type="ECO:0000313" key="2">
    <source>
        <dbReference type="Proteomes" id="UP001175228"/>
    </source>
</evidence>
<dbReference type="AlphaFoldDB" id="A0AA39UM40"/>
<comment type="caution">
    <text evidence="1">The sequence shown here is derived from an EMBL/GenBank/DDBJ whole genome shotgun (WGS) entry which is preliminary data.</text>
</comment>
<keyword evidence="2" id="KW-1185">Reference proteome</keyword>
<evidence type="ECO:0000313" key="1">
    <source>
        <dbReference type="EMBL" id="KAK0493753.1"/>
    </source>
</evidence>
<proteinExistence type="predicted"/>
<name>A0AA39UM40_9AGAR</name>
<feature type="non-terminal residue" evidence="1">
    <location>
        <position position="1"/>
    </location>
</feature>